<feature type="compositionally biased region" description="Polar residues" evidence="2">
    <location>
        <begin position="39"/>
        <end position="51"/>
    </location>
</feature>
<comment type="caution">
    <text evidence="4">The sequence shown here is derived from an EMBL/GenBank/DDBJ whole genome shotgun (WGS) entry which is preliminary data.</text>
</comment>
<dbReference type="OrthoDB" id="263283at2759"/>
<sequence>MPGLLPWSSSPSVVSSSSSSSSSYTTSRSPTTPTVRTPIQHSTPTLNDTNQPPNSFPSNNNNIGSGGIGGFGTYQQPGIRTRSVSPGTHPPLKLSSTGPRRHSVSTSLRIPSMRHLLHPRILSPLLLWSIALYLIHHYLLPLPVPSLSTRLSSSTKISGSKHLLSTSFPKPPQRQGDDNLDSIDPHYRPFSPLPPPEAPFPRLRPTRILPGRCLEQWFADGETNCGQKELGEEEKLDATWLWVNGSDLRWQRDLIYWRERMGVYSPERHFREQDELVHSMRSVLTALPGKIRTMHLITADFPFTQEDLPLIPLAAANRLQDSLSLSSQSNVTEALQQHLQQNWRVAQAPIWLDYSRRDPSSPTHPFHPSAPLPLDIRTGRIPSAVRNYPTLRYAGHSEIFHLPTMERDAVTEELGEHEWREKQWRAKALPSFNSMSIESRIGWLPGLADVSLSLNDDFFLLRPHAVSDFHSPFYGSVIRFDHGYYQQVKPVLDKTRFNDAGEMGGLYHANYLLSQRFPKRLRPYFAHVPKVITRGLHHEASLMFKEALMESSSRRFRELMYGEGDVQMQWLLTSLRVERWREALLWTYVVANLGTLGPPGLWSISARDELMDMFGMGPGDEDVIKIEVHKGERWTIEEGRMEKLFLQAGWEAPKQTEFLFSSMDGHMDSIPKPGYNVDPDKCTIDLDRCFGPFWTRAEDVDSADMFKRLTFQYPECGDCLIKALVTASGPLGLSAFFPPPSRTYRAPRLPLGKEYPTILPPPHLPLTPTWHEADFSLGSVLRITALPEEEVRLREYCMKLLSRYLYLSARSVSHFHMLRSPEHANKVFSMIQDNPSVSILGLNDDIEEGYDVVKEIMGRWFEFRWPKKAVWERTWDSVVDSVEDD</sequence>
<feature type="compositionally biased region" description="Polar residues" evidence="2">
    <location>
        <begin position="94"/>
        <end position="106"/>
    </location>
</feature>
<dbReference type="GO" id="GO:0005794">
    <property type="term" value="C:Golgi apparatus"/>
    <property type="evidence" value="ECO:0007669"/>
    <property type="project" value="TreeGrafter"/>
</dbReference>
<protein>
    <recommendedName>
        <fullName evidence="3">Stealth protein CR3 conserved region 3 domain-containing protein</fullName>
    </recommendedName>
</protein>
<dbReference type="PANTHER" id="PTHR24045">
    <property type="match status" value="1"/>
</dbReference>
<reference evidence="4 5" key="1">
    <citation type="submission" date="2016-06" db="EMBL/GenBank/DDBJ databases">
        <title>Evolution of pathogenesis and genome organization in the Tremellales.</title>
        <authorList>
            <person name="Cuomo C."/>
            <person name="Litvintseva A."/>
            <person name="Heitman J."/>
            <person name="Chen Y."/>
            <person name="Sun S."/>
            <person name="Springer D."/>
            <person name="Dromer F."/>
            <person name="Young S."/>
            <person name="Zeng Q."/>
            <person name="Chapman S."/>
            <person name="Gujja S."/>
            <person name="Saif S."/>
            <person name="Birren B."/>
        </authorList>
    </citation>
    <scope>NUCLEOTIDE SEQUENCE [LARGE SCALE GENOMIC DNA]</scope>
    <source>
        <strain evidence="4 5">ATCC 28783</strain>
    </source>
</reference>
<organism evidence="4 5">
    <name type="scientific">Tremella mesenterica</name>
    <name type="common">Jelly fungus</name>
    <dbReference type="NCBI Taxonomy" id="5217"/>
    <lineage>
        <taxon>Eukaryota</taxon>
        <taxon>Fungi</taxon>
        <taxon>Dikarya</taxon>
        <taxon>Basidiomycota</taxon>
        <taxon>Agaricomycotina</taxon>
        <taxon>Tremellomycetes</taxon>
        <taxon>Tremellales</taxon>
        <taxon>Tremellaceae</taxon>
        <taxon>Tremella</taxon>
    </lineage>
</organism>
<gene>
    <name evidence="4" type="ORF">M231_03528</name>
</gene>
<dbReference type="AlphaFoldDB" id="A0A4Q1BMU4"/>
<dbReference type="InterPro" id="IPR031357">
    <property type="entry name" value="Stealth_CR3"/>
</dbReference>
<evidence type="ECO:0000259" key="3">
    <source>
        <dbReference type="Pfam" id="PF17102"/>
    </source>
</evidence>
<name>A0A4Q1BMU4_TREME</name>
<dbReference type="Proteomes" id="UP000289152">
    <property type="component" value="Unassembled WGS sequence"/>
</dbReference>
<evidence type="ECO:0000256" key="1">
    <source>
        <dbReference type="ARBA" id="ARBA00022679"/>
    </source>
</evidence>
<evidence type="ECO:0000313" key="4">
    <source>
        <dbReference type="EMBL" id="RXK39171.1"/>
    </source>
</evidence>
<accession>A0A4Q1BMU4</accession>
<evidence type="ECO:0000313" key="5">
    <source>
        <dbReference type="Proteomes" id="UP000289152"/>
    </source>
</evidence>
<dbReference type="InterPro" id="IPR047141">
    <property type="entry name" value="Stealth"/>
</dbReference>
<feature type="domain" description="Stealth protein CR3 conserved region 3" evidence="3">
    <location>
        <begin position="526"/>
        <end position="576"/>
    </location>
</feature>
<dbReference type="Pfam" id="PF17102">
    <property type="entry name" value="Stealth_CR3"/>
    <property type="match status" value="1"/>
</dbReference>
<keyword evidence="5" id="KW-1185">Reference proteome</keyword>
<feature type="compositionally biased region" description="Low complexity" evidence="2">
    <location>
        <begin position="52"/>
        <end position="63"/>
    </location>
</feature>
<dbReference type="GO" id="GO:0046835">
    <property type="term" value="P:carbohydrate phosphorylation"/>
    <property type="evidence" value="ECO:0007669"/>
    <property type="project" value="TreeGrafter"/>
</dbReference>
<dbReference type="PANTHER" id="PTHR24045:SF0">
    <property type="entry name" value="N-ACETYLGLUCOSAMINE-1-PHOSPHOTRANSFERASE SUBUNITS ALPHA_BETA"/>
    <property type="match status" value="1"/>
</dbReference>
<evidence type="ECO:0000256" key="2">
    <source>
        <dbReference type="SAM" id="MobiDB-lite"/>
    </source>
</evidence>
<dbReference type="InParanoid" id="A0A4Q1BMU4"/>
<feature type="compositionally biased region" description="Polar residues" evidence="2">
    <location>
        <begin position="73"/>
        <end position="86"/>
    </location>
</feature>
<feature type="region of interest" description="Disordered" evidence="2">
    <location>
        <begin position="1"/>
        <end position="106"/>
    </location>
</feature>
<feature type="compositionally biased region" description="Low complexity" evidence="2">
    <location>
        <begin position="8"/>
        <end position="38"/>
    </location>
</feature>
<proteinExistence type="predicted"/>
<keyword evidence="1" id="KW-0808">Transferase</keyword>
<dbReference type="GO" id="GO:0003976">
    <property type="term" value="F:UDP-N-acetylglucosamine-lysosomal-enzyme N-acetylglucosaminephosphotransferase activity"/>
    <property type="evidence" value="ECO:0007669"/>
    <property type="project" value="TreeGrafter"/>
</dbReference>
<dbReference type="VEuPathDB" id="FungiDB:TREMEDRAFT_67553"/>
<dbReference type="EMBL" id="SDIL01000035">
    <property type="protein sequence ID" value="RXK39171.1"/>
    <property type="molecule type" value="Genomic_DNA"/>
</dbReference>